<dbReference type="Proteomes" id="UP000837857">
    <property type="component" value="Chromosome 8"/>
</dbReference>
<proteinExistence type="predicted"/>
<gene>
    <name evidence="1" type="ORF">IPOD504_LOCUS16390</name>
</gene>
<feature type="non-terminal residue" evidence="1">
    <location>
        <position position="1"/>
    </location>
</feature>
<organism evidence="1 2">
    <name type="scientific">Iphiclides podalirius</name>
    <name type="common">scarce swallowtail</name>
    <dbReference type="NCBI Taxonomy" id="110791"/>
    <lineage>
        <taxon>Eukaryota</taxon>
        <taxon>Metazoa</taxon>
        <taxon>Ecdysozoa</taxon>
        <taxon>Arthropoda</taxon>
        <taxon>Hexapoda</taxon>
        <taxon>Insecta</taxon>
        <taxon>Pterygota</taxon>
        <taxon>Neoptera</taxon>
        <taxon>Endopterygota</taxon>
        <taxon>Lepidoptera</taxon>
        <taxon>Glossata</taxon>
        <taxon>Ditrysia</taxon>
        <taxon>Papilionoidea</taxon>
        <taxon>Papilionidae</taxon>
        <taxon>Papilioninae</taxon>
        <taxon>Iphiclides</taxon>
    </lineage>
</organism>
<protein>
    <submittedName>
        <fullName evidence="1">Uncharacterized protein</fullName>
    </submittedName>
</protein>
<accession>A0ABN8J4I7</accession>
<reference evidence="1" key="1">
    <citation type="submission" date="2022-03" db="EMBL/GenBank/DDBJ databases">
        <authorList>
            <person name="Martin H S."/>
        </authorList>
    </citation>
    <scope>NUCLEOTIDE SEQUENCE</scope>
</reference>
<evidence type="ECO:0000313" key="1">
    <source>
        <dbReference type="EMBL" id="CAH2074979.1"/>
    </source>
</evidence>
<name>A0ABN8J4I7_9NEOP</name>
<keyword evidence="2" id="KW-1185">Reference proteome</keyword>
<dbReference type="EMBL" id="OW152820">
    <property type="protein sequence ID" value="CAH2074979.1"/>
    <property type="molecule type" value="Genomic_DNA"/>
</dbReference>
<evidence type="ECO:0000313" key="2">
    <source>
        <dbReference type="Proteomes" id="UP000837857"/>
    </source>
</evidence>
<sequence length="70" mass="7960">MDYTHSLALELALEVVERHVVCEVPLELQVAGGSWEIVCTGYIQLQMESSKQLKKLHKHIVFNLEKKVGI</sequence>